<dbReference type="GO" id="GO:0006749">
    <property type="term" value="P:glutathione metabolic process"/>
    <property type="evidence" value="ECO:0007669"/>
    <property type="project" value="InterPro"/>
</dbReference>
<dbReference type="EMBL" id="CM017326">
    <property type="protein sequence ID" value="KAE8076194.1"/>
    <property type="molecule type" value="Genomic_DNA"/>
</dbReference>
<dbReference type="Pfam" id="PF00043">
    <property type="entry name" value="GST_C"/>
    <property type="match status" value="1"/>
</dbReference>
<dbReference type="OrthoDB" id="202840at2759"/>
<organism evidence="2 3">
    <name type="scientific">Carpinus fangiana</name>
    <dbReference type="NCBI Taxonomy" id="176857"/>
    <lineage>
        <taxon>Eukaryota</taxon>
        <taxon>Viridiplantae</taxon>
        <taxon>Streptophyta</taxon>
        <taxon>Embryophyta</taxon>
        <taxon>Tracheophyta</taxon>
        <taxon>Spermatophyta</taxon>
        <taxon>Magnoliopsida</taxon>
        <taxon>eudicotyledons</taxon>
        <taxon>Gunneridae</taxon>
        <taxon>Pentapetalae</taxon>
        <taxon>rosids</taxon>
        <taxon>fabids</taxon>
        <taxon>Fagales</taxon>
        <taxon>Betulaceae</taxon>
        <taxon>Carpinus</taxon>
    </lineage>
</organism>
<protein>
    <recommendedName>
        <fullName evidence="1">GST C-terminal domain-containing protein</fullName>
    </recommendedName>
</protein>
<dbReference type="SUPFAM" id="SSF47616">
    <property type="entry name" value="GST C-terminal domain-like"/>
    <property type="match status" value="1"/>
</dbReference>
<dbReference type="GO" id="GO:0004364">
    <property type="term" value="F:glutathione transferase activity"/>
    <property type="evidence" value="ECO:0007669"/>
    <property type="project" value="InterPro"/>
</dbReference>
<dbReference type="GO" id="GO:0005737">
    <property type="term" value="C:cytoplasm"/>
    <property type="evidence" value="ECO:0007669"/>
    <property type="project" value="TreeGrafter"/>
</dbReference>
<dbReference type="InterPro" id="IPR045073">
    <property type="entry name" value="Omega/Tau-like"/>
</dbReference>
<gene>
    <name evidence="2" type="ORF">FH972_014858</name>
</gene>
<proteinExistence type="predicted"/>
<dbReference type="PANTHER" id="PTHR11260">
    <property type="entry name" value="GLUTATHIONE S-TRANSFERASE, GST, SUPERFAMILY, GST DOMAIN CONTAINING"/>
    <property type="match status" value="1"/>
</dbReference>
<feature type="domain" description="GST C-terminal" evidence="1">
    <location>
        <begin position="1"/>
        <end position="104"/>
    </location>
</feature>
<dbReference type="CDD" id="cd03185">
    <property type="entry name" value="GST_C_Tau"/>
    <property type="match status" value="1"/>
</dbReference>
<name>A0A5N6RC19_9ROSI</name>
<dbReference type="InterPro" id="IPR010987">
    <property type="entry name" value="Glutathione-S-Trfase_C-like"/>
</dbReference>
<dbReference type="InterPro" id="IPR045074">
    <property type="entry name" value="GST_C_Tau"/>
</dbReference>
<accession>A0A5N6RC19</accession>
<evidence type="ECO:0000259" key="1">
    <source>
        <dbReference type="PROSITE" id="PS50405"/>
    </source>
</evidence>
<dbReference type="Proteomes" id="UP000327013">
    <property type="component" value="Chromosome 6"/>
</dbReference>
<reference evidence="2 3" key="1">
    <citation type="submission" date="2019-06" db="EMBL/GenBank/DDBJ databases">
        <title>A chromosomal-level reference genome of Carpinus fangiana (Coryloideae, Betulaceae).</title>
        <authorList>
            <person name="Yang X."/>
            <person name="Wang Z."/>
            <person name="Zhang L."/>
            <person name="Hao G."/>
            <person name="Liu J."/>
            <person name="Yang Y."/>
        </authorList>
    </citation>
    <scope>NUCLEOTIDE SEQUENCE [LARGE SCALE GENOMIC DNA]</scope>
    <source>
        <strain evidence="2">Cfa_2016G</strain>
        <tissue evidence="2">Leaf</tissue>
    </source>
</reference>
<sequence length="134" mass="15452">MWVVYRTSGEEQEKAIEDTPEMLKVMEEDGLGRDNKFFGGDNIGIVDIAFGQIAQWLGVIEEVVGVKMLEAHKFPRLHAWIKNFKEAPVIKENLPDRDEMLVSFENIVNRVVFSVLDFTENALGILYMYKKSRK</sequence>
<dbReference type="InterPro" id="IPR004046">
    <property type="entry name" value="GST_C"/>
</dbReference>
<dbReference type="AlphaFoldDB" id="A0A5N6RC19"/>
<dbReference type="PROSITE" id="PS50405">
    <property type="entry name" value="GST_CTER"/>
    <property type="match status" value="1"/>
</dbReference>
<keyword evidence="3" id="KW-1185">Reference proteome</keyword>
<evidence type="ECO:0000313" key="3">
    <source>
        <dbReference type="Proteomes" id="UP000327013"/>
    </source>
</evidence>
<evidence type="ECO:0000313" key="2">
    <source>
        <dbReference type="EMBL" id="KAE8076194.1"/>
    </source>
</evidence>
<dbReference type="InterPro" id="IPR036282">
    <property type="entry name" value="Glutathione-S-Trfase_C_sf"/>
</dbReference>
<dbReference type="PANTHER" id="PTHR11260:SF679">
    <property type="entry name" value="GLUTATHIONE TRANSFERASE"/>
    <property type="match status" value="1"/>
</dbReference>
<dbReference type="Gene3D" id="1.20.1050.10">
    <property type="match status" value="1"/>
</dbReference>